<proteinExistence type="predicted"/>
<dbReference type="OrthoDB" id="3813056at2"/>
<evidence type="ECO:0000256" key="2">
    <source>
        <dbReference type="SAM" id="SignalP"/>
    </source>
</evidence>
<keyword evidence="1" id="KW-0472">Membrane</keyword>
<keyword evidence="2" id="KW-0732">Signal</keyword>
<dbReference type="AlphaFoldDB" id="A0A7Z1B082"/>
<keyword evidence="1" id="KW-0812">Transmembrane</keyword>
<dbReference type="EMBL" id="MSIF01000001">
    <property type="protein sequence ID" value="OLF14349.1"/>
    <property type="molecule type" value="Genomic_DNA"/>
</dbReference>
<evidence type="ECO:0000313" key="3">
    <source>
        <dbReference type="EMBL" id="OLF14349.1"/>
    </source>
</evidence>
<comment type="caution">
    <text evidence="3">The sequence shown here is derived from an EMBL/GenBank/DDBJ whole genome shotgun (WGS) entry which is preliminary data.</text>
</comment>
<dbReference type="Proteomes" id="UP000185696">
    <property type="component" value="Unassembled WGS sequence"/>
</dbReference>
<accession>A0A7Z1B082</accession>
<reference evidence="3 4" key="1">
    <citation type="submission" date="2016-12" db="EMBL/GenBank/DDBJ databases">
        <title>The draft genome sequence of Actinophytocola xinjiangensis.</title>
        <authorList>
            <person name="Wang W."/>
            <person name="Yuan L."/>
        </authorList>
    </citation>
    <scope>NUCLEOTIDE SEQUENCE [LARGE SCALE GENOMIC DNA]</scope>
    <source>
        <strain evidence="3 4">CGMCC 4.4663</strain>
    </source>
</reference>
<feature type="transmembrane region" description="Helical" evidence="1">
    <location>
        <begin position="138"/>
        <end position="158"/>
    </location>
</feature>
<feature type="chain" id="PRO_5030855396" description="Secreted protein" evidence="2">
    <location>
        <begin position="29"/>
        <end position="441"/>
    </location>
</feature>
<dbReference type="RefSeq" id="WP_075131297.1">
    <property type="nucleotide sequence ID" value="NZ_MSIF01000001.1"/>
</dbReference>
<keyword evidence="1" id="KW-1133">Transmembrane helix</keyword>
<evidence type="ECO:0000256" key="1">
    <source>
        <dbReference type="SAM" id="Phobius"/>
    </source>
</evidence>
<evidence type="ECO:0008006" key="5">
    <source>
        <dbReference type="Google" id="ProtNLM"/>
    </source>
</evidence>
<name>A0A7Z1B082_9PSEU</name>
<feature type="signal peptide" evidence="2">
    <location>
        <begin position="1"/>
        <end position="28"/>
    </location>
</feature>
<keyword evidence="4" id="KW-1185">Reference proteome</keyword>
<gene>
    <name evidence="3" type="ORF">BLA60_04265</name>
</gene>
<sequence>MLTRLFAPVLVAVLVAASVLAWPRSASAHGVGDTTEVRLAQTIAGTELTVVIRQVVRVPGPLRIDVVAYHPVRDLTIAVRVGQESDTVRLLPGRAGSHPLVLGVDEVGPHELRLHAGGELSVLPFRVLVPRAAPWERLVHGGFAGAAALLLGALLAAATARRAPAVLLGGGAGAAMVMALTVALLSARFPPAQPDGALPTAPGGPLGRPYVQARIATTPATPVVGGRFTVRLDLVDGSTGRPVDDLVLHHAALAHLVVTSPDGEFFRHVHPTRTVAGRLAVGLTVDRPGRYLVSAEVERVESGGQLVSGEFTVTGPPLPRQLRDEAVPATVRLGSPVAGRPTTIELDAGRDDLQRWLGMAGHLIVRDEEGGFLGHVHEAGSMATDPGRQEADETVADHGPTLRFTFTFPEPGRYLAWAQYVRDYRIVTVPFVVTVGTEDAR</sequence>
<feature type="transmembrane region" description="Helical" evidence="1">
    <location>
        <begin position="165"/>
        <end position="185"/>
    </location>
</feature>
<protein>
    <recommendedName>
        <fullName evidence="5">Secreted protein</fullName>
    </recommendedName>
</protein>
<organism evidence="3 4">
    <name type="scientific">Actinophytocola xinjiangensis</name>
    <dbReference type="NCBI Taxonomy" id="485602"/>
    <lineage>
        <taxon>Bacteria</taxon>
        <taxon>Bacillati</taxon>
        <taxon>Actinomycetota</taxon>
        <taxon>Actinomycetes</taxon>
        <taxon>Pseudonocardiales</taxon>
        <taxon>Pseudonocardiaceae</taxon>
    </lineage>
</organism>
<evidence type="ECO:0000313" key="4">
    <source>
        <dbReference type="Proteomes" id="UP000185696"/>
    </source>
</evidence>